<dbReference type="Pfam" id="PF04366">
    <property type="entry name" value="Ysc84"/>
    <property type="match status" value="1"/>
</dbReference>
<proteinExistence type="predicted"/>
<protein>
    <recommendedName>
        <fullName evidence="3">Ysc84 actin-binding domain-containing protein</fullName>
    </recommendedName>
</protein>
<keyword evidence="2" id="KW-0732">Signal</keyword>
<name>V4QU53_9HYPH</name>
<gene>
    <name evidence="4" type="ORF">N177_3370</name>
</gene>
<dbReference type="STRING" id="631454.N177_3370"/>
<evidence type="ECO:0000313" key="4">
    <source>
        <dbReference type="EMBL" id="ESR23302.1"/>
    </source>
</evidence>
<dbReference type="CDD" id="cd11524">
    <property type="entry name" value="SYLF"/>
    <property type="match status" value="1"/>
</dbReference>
<dbReference type="eggNOG" id="COG2930">
    <property type="taxonomic scope" value="Bacteria"/>
</dbReference>
<feature type="signal peptide" evidence="2">
    <location>
        <begin position="1"/>
        <end position="26"/>
    </location>
</feature>
<dbReference type="OrthoDB" id="9782434at2"/>
<accession>V4QU53</accession>
<evidence type="ECO:0000256" key="1">
    <source>
        <dbReference type="SAM" id="MobiDB-lite"/>
    </source>
</evidence>
<reference evidence="4 5" key="1">
    <citation type="journal article" date="2014" name="Genome Announc.">
        <title>Draft Genome Sequence of Lutibaculum baratangense Strain AMV1T, Isolated from a Mud Volcano in Andamans, India.</title>
        <authorList>
            <person name="Singh A."/>
            <person name="Sreenivas A."/>
            <person name="Sathyanarayana Reddy G."/>
            <person name="Pinnaka A.K."/>
            <person name="Shivaji S."/>
        </authorList>
    </citation>
    <scope>NUCLEOTIDE SEQUENCE [LARGE SCALE GENOMIC DNA]</scope>
    <source>
        <strain evidence="4 5">AMV1</strain>
    </source>
</reference>
<evidence type="ECO:0000259" key="3">
    <source>
        <dbReference type="Pfam" id="PF04366"/>
    </source>
</evidence>
<dbReference type="RefSeq" id="WP_023433488.1">
    <property type="nucleotide sequence ID" value="NZ_AWXZ01000039.1"/>
</dbReference>
<sequence length="272" mass="28146">MGDTFHVTRAGAVALAFMTAALPVAAQEADETELIAPEEGLMGVSPDRHGEVAGGGEGTPDGTLDRSPVENQEADNLDARLEAQELLDEAARVADALRHDSDLMLLLGRARAVFIVPEYAKGALLVGGSSGEGVMLMNETEGWGQPVFYDVGSFEVGPAVGAASGAIAMLLMTEDAVSGFLEESNFSLDANAGLTLVEYSAEAQGSWGNEDVVLWTDMTGLFAGVTLGLSDIAYDGETTNAYYGGEFTPAALLGGQPVEAGGTERLRDALPG</sequence>
<dbReference type="AlphaFoldDB" id="V4QU53"/>
<feature type="domain" description="Ysc84 actin-binding" evidence="3">
    <location>
        <begin position="154"/>
        <end position="270"/>
    </location>
</feature>
<dbReference type="InterPro" id="IPR007461">
    <property type="entry name" value="Ysc84_actin-binding"/>
</dbReference>
<keyword evidence="5" id="KW-1185">Reference proteome</keyword>
<evidence type="ECO:0000313" key="5">
    <source>
        <dbReference type="Proteomes" id="UP000017819"/>
    </source>
</evidence>
<feature type="region of interest" description="Disordered" evidence="1">
    <location>
        <begin position="37"/>
        <end position="69"/>
    </location>
</feature>
<evidence type="ECO:0000256" key="2">
    <source>
        <dbReference type="SAM" id="SignalP"/>
    </source>
</evidence>
<dbReference type="EMBL" id="AWXZ01000039">
    <property type="protein sequence ID" value="ESR23302.1"/>
    <property type="molecule type" value="Genomic_DNA"/>
</dbReference>
<comment type="caution">
    <text evidence="4">The sequence shown here is derived from an EMBL/GenBank/DDBJ whole genome shotgun (WGS) entry which is preliminary data.</text>
</comment>
<feature type="chain" id="PRO_5004726317" description="Ysc84 actin-binding domain-containing protein" evidence="2">
    <location>
        <begin position="27"/>
        <end position="272"/>
    </location>
</feature>
<dbReference type="Proteomes" id="UP000017819">
    <property type="component" value="Unassembled WGS sequence"/>
</dbReference>
<organism evidence="4 5">
    <name type="scientific">Lutibaculum baratangense AMV1</name>
    <dbReference type="NCBI Taxonomy" id="631454"/>
    <lineage>
        <taxon>Bacteria</taxon>
        <taxon>Pseudomonadati</taxon>
        <taxon>Pseudomonadota</taxon>
        <taxon>Alphaproteobacteria</taxon>
        <taxon>Hyphomicrobiales</taxon>
        <taxon>Tepidamorphaceae</taxon>
        <taxon>Lutibaculum</taxon>
    </lineage>
</organism>